<keyword evidence="2" id="KW-1185">Reference proteome</keyword>
<evidence type="ECO:0000313" key="2">
    <source>
        <dbReference type="Proteomes" id="UP000265520"/>
    </source>
</evidence>
<organism evidence="1 2">
    <name type="scientific">Trifolium medium</name>
    <dbReference type="NCBI Taxonomy" id="97028"/>
    <lineage>
        <taxon>Eukaryota</taxon>
        <taxon>Viridiplantae</taxon>
        <taxon>Streptophyta</taxon>
        <taxon>Embryophyta</taxon>
        <taxon>Tracheophyta</taxon>
        <taxon>Spermatophyta</taxon>
        <taxon>Magnoliopsida</taxon>
        <taxon>eudicotyledons</taxon>
        <taxon>Gunneridae</taxon>
        <taxon>Pentapetalae</taxon>
        <taxon>rosids</taxon>
        <taxon>fabids</taxon>
        <taxon>Fabales</taxon>
        <taxon>Fabaceae</taxon>
        <taxon>Papilionoideae</taxon>
        <taxon>50 kb inversion clade</taxon>
        <taxon>NPAAA clade</taxon>
        <taxon>Hologalegina</taxon>
        <taxon>IRL clade</taxon>
        <taxon>Trifolieae</taxon>
        <taxon>Trifolium</taxon>
    </lineage>
</organism>
<name>A0A392N5B0_9FABA</name>
<accession>A0A392N5B0</accession>
<protein>
    <submittedName>
        <fullName evidence="1">Uncharacterized protein</fullName>
    </submittedName>
</protein>
<reference evidence="1 2" key="1">
    <citation type="journal article" date="2018" name="Front. Plant Sci.">
        <title>Red Clover (Trifolium pratense) and Zigzag Clover (T. medium) - A Picture of Genomic Similarities and Differences.</title>
        <authorList>
            <person name="Dluhosova J."/>
            <person name="Istvanek J."/>
            <person name="Nedelnik J."/>
            <person name="Repkova J."/>
        </authorList>
    </citation>
    <scope>NUCLEOTIDE SEQUENCE [LARGE SCALE GENOMIC DNA]</scope>
    <source>
        <strain evidence="2">cv. 10/8</strain>
        <tissue evidence="1">Leaf</tissue>
    </source>
</reference>
<comment type="caution">
    <text evidence="1">The sequence shown here is derived from an EMBL/GenBank/DDBJ whole genome shotgun (WGS) entry which is preliminary data.</text>
</comment>
<dbReference type="Proteomes" id="UP000265520">
    <property type="component" value="Unassembled WGS sequence"/>
</dbReference>
<dbReference type="EMBL" id="LXQA010026673">
    <property type="protein sequence ID" value="MCH94168.1"/>
    <property type="molecule type" value="Genomic_DNA"/>
</dbReference>
<dbReference type="AlphaFoldDB" id="A0A392N5B0"/>
<sequence>MVQVRTPVDLNYHPQTRTPFQNIQNTEQFPAPVGLNYHPQTRVPLGEIQNMQKFPAPDDLNYHLQTGIFQITNQLGYYSQTSHFPKMNEPMRSEFDLRNGYNTISRDYINSGTEIHGRVASSADCYHHSHNMTQETRRLVQPMDIAPPISIGARDEGCQYQPGSGSSPSPNVSFSLLQILTLKLIQWLKG</sequence>
<evidence type="ECO:0000313" key="1">
    <source>
        <dbReference type="EMBL" id="MCH94168.1"/>
    </source>
</evidence>
<proteinExistence type="predicted"/>